<proteinExistence type="predicted"/>
<dbReference type="EMBL" id="FNAK01000007">
    <property type="protein sequence ID" value="SDE51522.1"/>
    <property type="molecule type" value="Genomic_DNA"/>
</dbReference>
<feature type="signal peptide" evidence="1">
    <location>
        <begin position="1"/>
        <end position="20"/>
    </location>
</feature>
<dbReference type="Proteomes" id="UP000183685">
    <property type="component" value="Unassembled WGS sequence"/>
</dbReference>
<feature type="chain" id="PRO_5010292336" evidence="1">
    <location>
        <begin position="21"/>
        <end position="231"/>
    </location>
</feature>
<dbReference type="AlphaFoldDB" id="A0A1G7DJ25"/>
<accession>A0A1G7DJ25</accession>
<evidence type="ECO:0000313" key="3">
    <source>
        <dbReference type="Proteomes" id="UP000183685"/>
    </source>
</evidence>
<protein>
    <submittedName>
        <fullName evidence="2">Uncharacterized protein</fullName>
    </submittedName>
</protein>
<sequence length="231" mass="25518">MRALLAAIIVASGLAQPVAAEDYLVTQYRAAPGNFAALLDLFAKTDLTFYNGSQPILMRHSQGNHWDLMVLTKLNPACEKQVPCQTMQESLHHAAAALVDFEHRFTARSGTNWEMILEQNKGAGLYHIEMFNAAAGKHEALLRQRQIENDYLAKTGQVTNVIFTVTMGSDVDAFTIGFHESLKTFAEPPNLPPEAFEKAAIDAGFKNRADISFHLRELIVGHHDTLATKAN</sequence>
<organism evidence="2 3">
    <name type="scientific">Kordiimonas lacus</name>
    <dbReference type="NCBI Taxonomy" id="637679"/>
    <lineage>
        <taxon>Bacteria</taxon>
        <taxon>Pseudomonadati</taxon>
        <taxon>Pseudomonadota</taxon>
        <taxon>Alphaproteobacteria</taxon>
        <taxon>Kordiimonadales</taxon>
        <taxon>Kordiimonadaceae</taxon>
        <taxon>Kordiimonas</taxon>
    </lineage>
</organism>
<name>A0A1G7DJ25_9PROT</name>
<dbReference type="OrthoDB" id="976816at2"/>
<keyword evidence="3" id="KW-1185">Reference proteome</keyword>
<keyword evidence="1" id="KW-0732">Signal</keyword>
<gene>
    <name evidence="2" type="ORF">SAMN04488071_3135</name>
</gene>
<evidence type="ECO:0000256" key="1">
    <source>
        <dbReference type="SAM" id="SignalP"/>
    </source>
</evidence>
<evidence type="ECO:0000313" key="2">
    <source>
        <dbReference type="EMBL" id="SDE51522.1"/>
    </source>
</evidence>
<dbReference type="STRING" id="637679.GCA_001550055_02171"/>
<dbReference type="RefSeq" id="WP_068304897.1">
    <property type="nucleotide sequence ID" value="NZ_FNAK01000007.1"/>
</dbReference>
<reference evidence="2 3" key="1">
    <citation type="submission" date="2016-10" db="EMBL/GenBank/DDBJ databases">
        <authorList>
            <person name="de Groot N.N."/>
        </authorList>
    </citation>
    <scope>NUCLEOTIDE SEQUENCE [LARGE SCALE GENOMIC DNA]</scope>
    <source>
        <strain evidence="2 3">CGMCC 1.9109</strain>
    </source>
</reference>